<organism evidence="1 2">
    <name type="scientific">Bifidobacterium longum subsp. longum 1-6B</name>
    <dbReference type="NCBI Taxonomy" id="1161744"/>
    <lineage>
        <taxon>Bacteria</taxon>
        <taxon>Bacillati</taxon>
        <taxon>Actinomycetota</taxon>
        <taxon>Actinomycetes</taxon>
        <taxon>Bifidobacteriales</taxon>
        <taxon>Bifidobacteriaceae</taxon>
        <taxon>Bifidobacterium</taxon>
    </lineage>
</organism>
<proteinExistence type="predicted"/>
<comment type="caution">
    <text evidence="1">The sequence shown here is derived from an EMBL/GenBank/DDBJ whole genome shotgun (WGS) entry which is preliminary data.</text>
</comment>
<gene>
    <name evidence="1" type="ORF">HMPREF1313_1544</name>
</gene>
<dbReference type="Proteomes" id="UP000006410">
    <property type="component" value="Unassembled WGS sequence"/>
</dbReference>
<evidence type="ECO:0000313" key="2">
    <source>
        <dbReference type="Proteomes" id="UP000006410"/>
    </source>
</evidence>
<dbReference type="AlphaFoldDB" id="A0AA87IF12"/>
<protein>
    <submittedName>
        <fullName evidence="1">Uncharacterized protein</fullName>
    </submittedName>
</protein>
<dbReference type="EMBL" id="AJTF01000083">
    <property type="protein sequence ID" value="EIJ25493.1"/>
    <property type="molecule type" value="Genomic_DNA"/>
</dbReference>
<accession>A0AA87IF12</accession>
<reference evidence="1 2" key="1">
    <citation type="journal article" date="2013" name="Genome Announc.">
        <title>Draft Genome Sequences of Two Pairs of Human Intestinal Bifidobacterium longum subsp. longum Strains, 44B and 1-6B and 35B and 2-2B, Consecutively Isolated from Two Children after a 5-Year Time Period.</title>
        <authorList>
            <person name="Shkoporov A.N."/>
            <person name="Efimov B.A."/>
            <person name="Khokhlova E.V."/>
            <person name="Chaplin A.V."/>
            <person name="Kafarskaya L.I."/>
            <person name="Durkin A.S."/>
            <person name="McCorrison J."/>
            <person name="Torralba M."/>
            <person name="Gillis M."/>
            <person name="Sutton G."/>
            <person name="Weibel D.B."/>
            <person name="Nelson K.E."/>
            <person name="Smeianov V.V."/>
        </authorList>
    </citation>
    <scope>NUCLEOTIDE SEQUENCE [LARGE SCALE GENOMIC DNA]</scope>
    <source>
        <strain evidence="1 2">1-6B</strain>
    </source>
</reference>
<evidence type="ECO:0000313" key="1">
    <source>
        <dbReference type="EMBL" id="EIJ25493.1"/>
    </source>
</evidence>
<name>A0AA87IF12_BIFLL</name>
<sequence length="44" mass="4972">MSPVITRTVQTIPQRIQAISSHIREKGLHKQTLFTRNQPLTSAS</sequence>